<comment type="subcellular location">
    <subcellularLocation>
        <location evidence="3">Endosome</location>
        <location evidence="3">Multivesicular body membrane</location>
        <topology evidence="3">Peripheral membrane protein</topology>
    </subcellularLocation>
    <subcellularLocation>
        <location evidence="1 3">Prevacuolar compartment membrane</location>
        <topology evidence="1 3">Peripheral membrane protein</topology>
    </subcellularLocation>
    <subcellularLocation>
        <location evidence="3">Vacuole membrane</location>
        <topology evidence="3">Peripheral membrane protein</topology>
    </subcellularLocation>
</comment>
<accession>A0A164UPI9</accession>
<dbReference type="Pfam" id="PF19037">
    <property type="entry name" value="Fuz_longin_2"/>
    <property type="match status" value="1"/>
</dbReference>
<keyword evidence="3" id="KW-0072">Autophagy</keyword>
<evidence type="ECO:0000256" key="3">
    <source>
        <dbReference type="RuleBase" id="RU367048"/>
    </source>
</evidence>
<dbReference type="PANTHER" id="PTHR13027">
    <property type="entry name" value="SAND PROTEIN-RELATED"/>
    <property type="match status" value="1"/>
</dbReference>
<protein>
    <recommendedName>
        <fullName evidence="2 3">Vacuolar fusion protein MON1</fullName>
    </recommendedName>
</protein>
<organism evidence="7 8">
    <name type="scientific">Sistotremastrum niveocremeum HHB9708</name>
    <dbReference type="NCBI Taxonomy" id="1314777"/>
    <lineage>
        <taxon>Eukaryota</taxon>
        <taxon>Fungi</taxon>
        <taxon>Dikarya</taxon>
        <taxon>Basidiomycota</taxon>
        <taxon>Agaricomycotina</taxon>
        <taxon>Agaricomycetes</taxon>
        <taxon>Sistotremastrales</taxon>
        <taxon>Sistotremastraceae</taxon>
        <taxon>Sertulicium</taxon>
        <taxon>Sertulicium niveocremeum</taxon>
    </lineage>
</organism>
<evidence type="ECO:0000313" key="8">
    <source>
        <dbReference type="Proteomes" id="UP000076722"/>
    </source>
</evidence>
<dbReference type="Pfam" id="PF19038">
    <property type="entry name" value="Fuz_longin_3"/>
    <property type="match status" value="1"/>
</dbReference>
<dbReference type="Pfam" id="PF19036">
    <property type="entry name" value="Fuz_longin_1"/>
    <property type="match status" value="1"/>
</dbReference>
<keyword evidence="3" id="KW-0967">Endosome</keyword>
<evidence type="ECO:0000259" key="6">
    <source>
        <dbReference type="Pfam" id="PF19038"/>
    </source>
</evidence>
<dbReference type="InterPro" id="IPR043970">
    <property type="entry name" value="FUZ/MON1/HPS1_longin_3"/>
</dbReference>
<evidence type="ECO:0000256" key="1">
    <source>
        <dbReference type="ARBA" id="ARBA00004380"/>
    </source>
</evidence>
<dbReference type="GO" id="GO:0032585">
    <property type="term" value="C:multivesicular body membrane"/>
    <property type="evidence" value="ECO:0007669"/>
    <property type="project" value="UniProtKB-SubCell"/>
</dbReference>
<comment type="similarity">
    <text evidence="3">Belongs to the MON1/SAND family.</text>
</comment>
<dbReference type="OrthoDB" id="272411at2759"/>
<feature type="domain" description="FUZ/MON1/HPS1 first Longin" evidence="4">
    <location>
        <begin position="35"/>
        <end position="159"/>
    </location>
</feature>
<keyword evidence="3" id="KW-0653">Protein transport</keyword>
<evidence type="ECO:0000313" key="7">
    <source>
        <dbReference type="EMBL" id="KZS93425.1"/>
    </source>
</evidence>
<feature type="domain" description="FUZ/MON1/HPS1 second Longin" evidence="5">
    <location>
        <begin position="203"/>
        <end position="302"/>
    </location>
</feature>
<sequence length="447" mass="50046">MADELHRALKGICECIKISYDLPNISSDPVYVPRQYFVLTDAGKPVFVSRSDKSENDASSDDMTSGIGVMQALISVFADNGDKLRSIISGTTRMTFVLRSPLYYVYSASSLEPECVARSHLEYLHLQILSIVTAAQIKKIFQRRSNFDLSRLMSGSTSMLTGMVTRLQDDLGTFFSSLSALRMDSSLRTKAAESIVPPTKMSDMLYTILLVKNQVVSLVRPRKHSIHPAVTDLHILLNTLAVPSLSSSVATASWIPICLPKYNPQAFLHAYISYLNPEIELTLISICGGRDMEAVREWSDQAVQRLKDEGTLLSLEHAARRCEYGVGELSIPGLRHFVYKSRQHIQITSPVFESPYDEMNGRQRLIRSYQILFDSIHAKSGQSSTLKLQSIQTEHENLLAWITQPFELYVALSPNMSKSAMVGAANAVARWVRKEEVKLFLRDAPVF</sequence>
<dbReference type="Proteomes" id="UP000076722">
    <property type="component" value="Unassembled WGS sequence"/>
</dbReference>
<dbReference type="AlphaFoldDB" id="A0A164UPI9"/>
<proteinExistence type="inferred from homology"/>
<dbReference type="PANTHER" id="PTHR13027:SF7">
    <property type="entry name" value="VACUOLAR FUSION PROTEIN MON1 HOMOLOG"/>
    <property type="match status" value="1"/>
</dbReference>
<dbReference type="InterPro" id="IPR043971">
    <property type="entry name" value="FUZ/MON1/HPS1_longin_2"/>
</dbReference>
<dbReference type="GO" id="GO:0006914">
    <property type="term" value="P:autophagy"/>
    <property type="evidence" value="ECO:0007669"/>
    <property type="project" value="UniProtKB-UniRule"/>
</dbReference>
<gene>
    <name evidence="7" type="ORF">SISNIDRAFT_411453</name>
</gene>
<dbReference type="STRING" id="1314777.A0A164UPI9"/>
<dbReference type="GO" id="GO:0000329">
    <property type="term" value="C:fungal-type vacuole membrane"/>
    <property type="evidence" value="ECO:0007669"/>
    <property type="project" value="TreeGrafter"/>
</dbReference>
<keyword evidence="3" id="KW-0472">Membrane</keyword>
<dbReference type="InterPro" id="IPR043972">
    <property type="entry name" value="FUZ/MON1/HPS1_longin_1"/>
</dbReference>
<reference evidence="7 8" key="1">
    <citation type="journal article" date="2016" name="Mol. Biol. Evol.">
        <title>Comparative Genomics of Early-Diverging Mushroom-Forming Fungi Provides Insights into the Origins of Lignocellulose Decay Capabilities.</title>
        <authorList>
            <person name="Nagy L.G."/>
            <person name="Riley R."/>
            <person name="Tritt A."/>
            <person name="Adam C."/>
            <person name="Daum C."/>
            <person name="Floudas D."/>
            <person name="Sun H."/>
            <person name="Yadav J.S."/>
            <person name="Pangilinan J."/>
            <person name="Larsson K.H."/>
            <person name="Matsuura K."/>
            <person name="Barry K."/>
            <person name="Labutti K."/>
            <person name="Kuo R."/>
            <person name="Ohm R.A."/>
            <person name="Bhattacharya S.S."/>
            <person name="Shirouzu T."/>
            <person name="Yoshinaga Y."/>
            <person name="Martin F.M."/>
            <person name="Grigoriev I.V."/>
            <person name="Hibbett D.S."/>
        </authorList>
    </citation>
    <scope>NUCLEOTIDE SEQUENCE [LARGE SCALE GENOMIC DNA]</scope>
    <source>
        <strain evidence="7 8">HHB9708</strain>
    </source>
</reference>
<evidence type="ECO:0000259" key="4">
    <source>
        <dbReference type="Pfam" id="PF19036"/>
    </source>
</evidence>
<dbReference type="GO" id="GO:0035658">
    <property type="term" value="C:Mon1-Ccz1 complex"/>
    <property type="evidence" value="ECO:0007669"/>
    <property type="project" value="TreeGrafter"/>
</dbReference>
<evidence type="ECO:0000259" key="5">
    <source>
        <dbReference type="Pfam" id="PF19037"/>
    </source>
</evidence>
<dbReference type="GO" id="GO:0006623">
    <property type="term" value="P:protein targeting to vacuole"/>
    <property type="evidence" value="ECO:0007669"/>
    <property type="project" value="UniProtKB-UniRule"/>
</dbReference>
<keyword evidence="8" id="KW-1185">Reference proteome</keyword>
<evidence type="ECO:0000256" key="2">
    <source>
        <dbReference type="ARBA" id="ARBA00018132"/>
    </source>
</evidence>
<dbReference type="EMBL" id="KV419407">
    <property type="protein sequence ID" value="KZS93425.1"/>
    <property type="molecule type" value="Genomic_DNA"/>
</dbReference>
<dbReference type="GO" id="GO:0016192">
    <property type="term" value="P:vesicle-mediated transport"/>
    <property type="evidence" value="ECO:0007669"/>
    <property type="project" value="InterPro"/>
</dbReference>
<keyword evidence="3" id="KW-0813">Transport</keyword>
<comment type="function">
    <text evidence="3">Required for multiple vacuole delivery pathways including the cytoplasm to vacuole transport (Cvt), autophagy, pexophagy and endocytosis.</text>
</comment>
<keyword evidence="3" id="KW-0926">Vacuole</keyword>
<feature type="domain" description="FUZ/MON1/HPS1 third Longin" evidence="6">
    <location>
        <begin position="333"/>
        <end position="436"/>
    </location>
</feature>
<name>A0A164UPI9_9AGAM</name>
<dbReference type="InterPro" id="IPR004353">
    <property type="entry name" value="Mon1"/>
</dbReference>
<dbReference type="PRINTS" id="PR01546">
    <property type="entry name" value="YEAST73DUF"/>
</dbReference>